<proteinExistence type="predicted"/>
<feature type="domain" description="Cytochrome c" evidence="6">
    <location>
        <begin position="9"/>
        <end position="95"/>
    </location>
</feature>
<accession>A0A840STX6</accession>
<dbReference type="InterPro" id="IPR009056">
    <property type="entry name" value="Cyt_c-like_dom"/>
</dbReference>
<dbReference type="EMBL" id="JACHFM010000002">
    <property type="protein sequence ID" value="MBB5222622.1"/>
    <property type="molecule type" value="Genomic_DNA"/>
</dbReference>
<evidence type="ECO:0000313" key="8">
    <source>
        <dbReference type="Proteomes" id="UP000549457"/>
    </source>
</evidence>
<dbReference type="GO" id="GO:0009055">
    <property type="term" value="F:electron transfer activity"/>
    <property type="evidence" value="ECO:0007669"/>
    <property type="project" value="InterPro"/>
</dbReference>
<keyword evidence="8" id="KW-1185">Reference proteome</keyword>
<comment type="caution">
    <text evidence="7">The sequence shown here is derived from an EMBL/GenBank/DDBJ whole genome shotgun (WGS) entry which is preliminary data.</text>
</comment>
<dbReference type="GO" id="GO:0046872">
    <property type="term" value="F:metal ion binding"/>
    <property type="evidence" value="ECO:0007669"/>
    <property type="project" value="UniProtKB-KW"/>
</dbReference>
<organism evidence="7 8">
    <name type="scientific">Amaricoccus macauensis</name>
    <dbReference type="NCBI Taxonomy" id="57001"/>
    <lineage>
        <taxon>Bacteria</taxon>
        <taxon>Pseudomonadati</taxon>
        <taxon>Pseudomonadota</taxon>
        <taxon>Alphaproteobacteria</taxon>
        <taxon>Rhodobacterales</taxon>
        <taxon>Paracoccaceae</taxon>
        <taxon>Amaricoccus</taxon>
    </lineage>
</organism>
<dbReference type="RefSeq" id="WP_184149750.1">
    <property type="nucleotide sequence ID" value="NZ_JACHFM010000002.1"/>
</dbReference>
<dbReference type="Gene3D" id="1.10.760.10">
    <property type="entry name" value="Cytochrome c-like domain"/>
    <property type="match status" value="1"/>
</dbReference>
<evidence type="ECO:0000256" key="2">
    <source>
        <dbReference type="ARBA" id="ARBA00022723"/>
    </source>
</evidence>
<keyword evidence="1 4" id="KW-0349">Heme</keyword>
<evidence type="ECO:0000256" key="3">
    <source>
        <dbReference type="ARBA" id="ARBA00023004"/>
    </source>
</evidence>
<evidence type="ECO:0000313" key="7">
    <source>
        <dbReference type="EMBL" id="MBB5222622.1"/>
    </source>
</evidence>
<dbReference type="InterPro" id="IPR036909">
    <property type="entry name" value="Cyt_c-like_dom_sf"/>
</dbReference>
<keyword evidence="3 4" id="KW-0408">Iron</keyword>
<protein>
    <submittedName>
        <fullName evidence="7">Cytochrome c553</fullName>
    </submittedName>
</protein>
<evidence type="ECO:0000256" key="5">
    <source>
        <dbReference type="SAM" id="SignalP"/>
    </source>
</evidence>
<dbReference type="Proteomes" id="UP000549457">
    <property type="component" value="Unassembled WGS sequence"/>
</dbReference>
<sequence length="142" mass="14778">MRRILVCLALLLPGAPVLAGALSPHASYILQCSGCHLLNGEGAPEAGIPTFPGSVGLIAGADIGRTYMMHVPGVVSASLSDAEIAEVVNYVLDSWGDGAAHFTAEEVARRRAIPVGDVVAFRREVAAELATEGITIADYPWP</sequence>
<feature type="signal peptide" evidence="5">
    <location>
        <begin position="1"/>
        <end position="19"/>
    </location>
</feature>
<evidence type="ECO:0000259" key="6">
    <source>
        <dbReference type="PROSITE" id="PS51007"/>
    </source>
</evidence>
<reference evidence="7 8" key="1">
    <citation type="submission" date="2020-08" db="EMBL/GenBank/DDBJ databases">
        <title>Genomic Encyclopedia of Type Strains, Phase IV (KMG-IV): sequencing the most valuable type-strain genomes for metagenomic binning, comparative biology and taxonomic classification.</title>
        <authorList>
            <person name="Goeker M."/>
        </authorList>
    </citation>
    <scope>NUCLEOTIDE SEQUENCE [LARGE SCALE GENOMIC DNA]</scope>
    <source>
        <strain evidence="7 8">DSM 101730</strain>
    </source>
</reference>
<evidence type="ECO:0000256" key="1">
    <source>
        <dbReference type="ARBA" id="ARBA00022617"/>
    </source>
</evidence>
<name>A0A840STX6_9RHOB</name>
<dbReference type="AlphaFoldDB" id="A0A840STX6"/>
<dbReference type="GO" id="GO:0020037">
    <property type="term" value="F:heme binding"/>
    <property type="evidence" value="ECO:0007669"/>
    <property type="project" value="InterPro"/>
</dbReference>
<keyword evidence="5" id="KW-0732">Signal</keyword>
<evidence type="ECO:0000256" key="4">
    <source>
        <dbReference type="PROSITE-ProRule" id="PRU00433"/>
    </source>
</evidence>
<gene>
    <name evidence="7" type="ORF">HNP73_002558</name>
</gene>
<dbReference type="SUPFAM" id="SSF46626">
    <property type="entry name" value="Cytochrome c"/>
    <property type="match status" value="1"/>
</dbReference>
<keyword evidence="2 4" id="KW-0479">Metal-binding</keyword>
<feature type="chain" id="PRO_5032294509" evidence="5">
    <location>
        <begin position="20"/>
        <end position="142"/>
    </location>
</feature>
<dbReference type="PROSITE" id="PS51007">
    <property type="entry name" value="CYTC"/>
    <property type="match status" value="1"/>
</dbReference>